<dbReference type="EMBL" id="MKZS01000001">
    <property type="protein sequence ID" value="OLT59687.1"/>
    <property type="molecule type" value="Genomic_DNA"/>
</dbReference>
<feature type="domain" description="Novel toxin 15" evidence="3">
    <location>
        <begin position="1589"/>
        <end position="1671"/>
    </location>
</feature>
<keyword evidence="5" id="KW-1185">Reference proteome</keyword>
<evidence type="ECO:0000259" key="2">
    <source>
        <dbReference type="Pfam" id="PF13699"/>
    </source>
</evidence>
<evidence type="ECO:0000313" key="5">
    <source>
        <dbReference type="Proteomes" id="UP000186657"/>
    </source>
</evidence>
<dbReference type="Pfam" id="PF15604">
    <property type="entry name" value="Ntox15"/>
    <property type="match status" value="1"/>
</dbReference>
<dbReference type="InterPro" id="IPR025295">
    <property type="entry name" value="eCIS_core_dom"/>
</dbReference>
<feature type="compositionally biased region" description="Low complexity" evidence="1">
    <location>
        <begin position="336"/>
        <end position="365"/>
    </location>
</feature>
<evidence type="ECO:0008006" key="6">
    <source>
        <dbReference type="Google" id="ProtNLM"/>
    </source>
</evidence>
<feature type="region of interest" description="Disordered" evidence="1">
    <location>
        <begin position="292"/>
        <end position="466"/>
    </location>
</feature>
<feature type="compositionally biased region" description="Low complexity" evidence="1">
    <location>
        <begin position="526"/>
        <end position="546"/>
    </location>
</feature>
<evidence type="ECO:0000256" key="1">
    <source>
        <dbReference type="SAM" id="MobiDB-lite"/>
    </source>
</evidence>
<organism evidence="4 5">
    <name type="scientific">Moorena bouillonii PNG</name>
    <dbReference type="NCBI Taxonomy" id="568701"/>
    <lineage>
        <taxon>Bacteria</taxon>
        <taxon>Bacillati</taxon>
        <taxon>Cyanobacteriota</taxon>
        <taxon>Cyanophyceae</taxon>
        <taxon>Coleofasciculales</taxon>
        <taxon>Coleofasciculaceae</taxon>
        <taxon>Moorena</taxon>
    </lineage>
</organism>
<name>A0A1U7N158_9CYAN</name>
<feature type="region of interest" description="Disordered" evidence="1">
    <location>
        <begin position="481"/>
        <end position="546"/>
    </location>
</feature>
<proteinExistence type="predicted"/>
<accession>A0A1U7N158</accession>
<feature type="domain" description="eCIS core" evidence="2">
    <location>
        <begin position="219"/>
        <end position="294"/>
    </location>
</feature>
<feature type="compositionally biased region" description="Low complexity" evidence="1">
    <location>
        <begin position="415"/>
        <end position="430"/>
    </location>
</feature>
<dbReference type="SUPFAM" id="SSF48371">
    <property type="entry name" value="ARM repeat"/>
    <property type="match status" value="1"/>
</dbReference>
<dbReference type="InterPro" id="IPR016024">
    <property type="entry name" value="ARM-type_fold"/>
</dbReference>
<feature type="compositionally biased region" description="Pro residues" evidence="1">
    <location>
        <begin position="320"/>
        <end position="335"/>
    </location>
</feature>
<feature type="region of interest" description="Disordered" evidence="1">
    <location>
        <begin position="1273"/>
        <end position="1295"/>
    </location>
</feature>
<gene>
    <name evidence="4" type="ORF">BJP37_12245</name>
</gene>
<feature type="region of interest" description="Disordered" evidence="1">
    <location>
        <begin position="1"/>
        <end position="34"/>
    </location>
</feature>
<feature type="compositionally biased region" description="Polar residues" evidence="1">
    <location>
        <begin position="1273"/>
        <end position="1293"/>
    </location>
</feature>
<evidence type="ECO:0000313" key="4">
    <source>
        <dbReference type="EMBL" id="OLT59687.1"/>
    </source>
</evidence>
<protein>
    <recommendedName>
        <fullName evidence="6">DUF4157 domain-containing protein</fullName>
    </recommendedName>
</protein>
<dbReference type="Proteomes" id="UP000186657">
    <property type="component" value="Unassembled WGS sequence"/>
</dbReference>
<feature type="compositionally biased region" description="Polar residues" evidence="1">
    <location>
        <begin position="506"/>
        <end position="525"/>
    </location>
</feature>
<dbReference type="Pfam" id="PF13699">
    <property type="entry name" value="eCIS_core"/>
    <property type="match status" value="1"/>
</dbReference>
<evidence type="ECO:0000259" key="3">
    <source>
        <dbReference type="Pfam" id="PF15604"/>
    </source>
</evidence>
<feature type="compositionally biased region" description="Polar residues" evidence="1">
    <location>
        <begin position="292"/>
        <end position="303"/>
    </location>
</feature>
<dbReference type="RefSeq" id="WP_075899279.1">
    <property type="nucleotide sequence ID" value="NZ_MKZS01000001.1"/>
</dbReference>
<reference evidence="4 5" key="1">
    <citation type="submission" date="2016-10" db="EMBL/GenBank/DDBJ databases">
        <title>Comparative genomics uncovers the prolific and rare metabolic potential of the cyanobacterial genus Moorea.</title>
        <authorList>
            <person name="Leao T."/>
            <person name="Castelao G."/>
            <person name="Korobeynikov A."/>
            <person name="Monroe E.A."/>
            <person name="Podell S."/>
            <person name="Glukhov E."/>
            <person name="Allen E."/>
            <person name="Gerwick W.H."/>
            <person name="Gerwick L."/>
        </authorList>
    </citation>
    <scope>NUCLEOTIDE SEQUENCE [LARGE SCALE GENOMIC DNA]</scope>
    <source>
        <strain evidence="4 5">PNG5-198</strain>
    </source>
</reference>
<sequence>MGYQRASQTKNNQTTPKGKTVQAKPTPLGTHSPVHPMLQLQRKLGNQAVNRLIQTKMQVGEPDDVYEKEADSVAAQVMRMPAPSVQNSMEEEEVQTKPIALQLQSEEEEIQTKPIGLQLQSDEEEIQTKPIALQLQSQEEEIQTKPIALQLQSQEEEIQTKPIALQLQSQEEEIQTKPYGLQLQSEEEEIQTKANPGQTPTVSPNLETKIQSRRGTGQPLPENTRSFMASRFGNDFSGVKVHTDSIAASAAQELNAQAFTTGQDIFFGSGYYEPHTTKGKTLLAHELTHTIQQQPSVAGSSIQGREGMNDSETATISPTAPAPAPSSPTSVPPPTTTTQPPEVTVTATSPEATAAPPAITEQTTASVSAEAPPESVTPQPAGETGSVGVELLMPEPPSELSPEAQNRLAQVQSNAATAAATESELPSAEANVASARSAVTEPEEETSARAGEALVEALGERPQPSPEIEALCQRIYQIIRSKRPPDEESLVDADPTEAAQEAGGELNQSIQSNIEQVESSYDQLDQQPEGTAQQQPQALEVPPETVETPEINAEAAVPDPVTPEAVSLDADVAASSTRMEEAGMNTEAAQLVETGPIAEARAAQGELQETAQRDPAEVLAEQQEALANASSDMAALQEAALNALATSRASTVGGVHSQQTEMVGSEEQMRTQISAQAQGIFAHAQNQVNTLLTPLSQTAMNRWETGAAVLSEQFRQSLSRVKRWVDERHESTVLAVVDYFTGLPDWVTEEYDKAEQAFGDGVCNLIREISAEVNGVIATCEAIIDQARQEINNLFTNLPAELQEWAASEQERFNAQLDGLHQQVMSTRDNFNSDLANRAAQSVQEVRQEIHELREAAGGLIGRVVNAVNQFLEDPAKFIIEGLLALVGIAASAFWAVVNRIGDVIDDIAENPLGFAENLLAAIGQGFAQFFDKIGSYLLDGLLEWLFSGLGAVGVQIPSDFSLSSVITFFLELMGITWERIRGLLARHIGEENIALIEQAYELIADLITMGPQGIFEMIKEQLDPQNILDMVMQSAIDFLQETLIAQVSVRVLAMFNPVGAIVQAIEVIYKVLKWIFENAARIFSLVETVVNGMADIIAGNVSGMANAVEQALARLVVPVIDFFAGLVNLGNLPDRIADTIRGFQEWVEGILERVIAWLAERARALLRSLGIGGEEDDQVGPDGQLSDVVVGETINFTGGNENHRIYVSVSGSEVELMVASSRPLPLSSKLTEWESSLSTLASPQQQQASALIATVRSQYNIVVKEGEEANQAISQAQRTPNENTTAQAQQQDNEVEAAERSITPELGELFDIFEGGIPFQPIEETIQLEGGTDRLSIRPGNRGNLDVFVKNSEITSLFVSIISGPLGNAIHNHGTILAESIADNIDPQLDEIRSVHINDGRVASSSLELLNSHARTISQQLSRFGPAMKAPSLSRLLSLEPIQRYRVGFNQQMGNHPTIIAEYDRQLHEQEIGLNAITLDQWIVNRNAYSLNQNQIEQIDSDERETVLRELRERALAAQETARGRKPRFQQAADEVERALENPEYIPNFNKLKLVTNRFGNERAWRRQNREGIAALLQQLRSETDDWKLIFKRAAVLHNADQIAGGFGTIPNVNIVPRPSENDSDEAWQNYLQQLRRYVGSSRINSGIGSLWRTKIDALEDYIRSNYQSQGWSIWRMNVELSRE</sequence>
<dbReference type="InterPro" id="IPR028949">
    <property type="entry name" value="Ntox15"/>
</dbReference>
<comment type="caution">
    <text evidence="4">The sequence shown here is derived from an EMBL/GenBank/DDBJ whole genome shotgun (WGS) entry which is preliminary data.</text>
</comment>
<feature type="compositionally biased region" description="Polar residues" evidence="1">
    <location>
        <begin position="1"/>
        <end position="17"/>
    </location>
</feature>